<dbReference type="Proteomes" id="UP001642483">
    <property type="component" value="Unassembled WGS sequence"/>
</dbReference>
<dbReference type="EMBL" id="CAWYQH010000119">
    <property type="protein sequence ID" value="CAK8691806.1"/>
    <property type="molecule type" value="Genomic_DNA"/>
</dbReference>
<evidence type="ECO:0000313" key="2">
    <source>
        <dbReference type="Proteomes" id="UP001642483"/>
    </source>
</evidence>
<comment type="caution">
    <text evidence="1">The sequence shown here is derived from an EMBL/GenBank/DDBJ whole genome shotgun (WGS) entry which is preliminary data.</text>
</comment>
<evidence type="ECO:0000313" key="1">
    <source>
        <dbReference type="EMBL" id="CAK8691806.1"/>
    </source>
</evidence>
<dbReference type="Gene3D" id="1.25.40.570">
    <property type="match status" value="1"/>
</dbReference>
<reference evidence="1 2" key="1">
    <citation type="submission" date="2024-02" db="EMBL/GenBank/DDBJ databases">
        <authorList>
            <person name="Daric V."/>
            <person name="Darras S."/>
        </authorList>
    </citation>
    <scope>NUCLEOTIDE SEQUENCE [LARGE SCALE GENOMIC DNA]</scope>
</reference>
<proteinExistence type="predicted"/>
<dbReference type="PANTHER" id="PTHR10678">
    <property type="entry name" value="26S PROTEASOME NON-ATPASE REGULATORY SUBUNIT 11/COP9 SIGNALOSOME COMPLEX SUBUNIT 2"/>
    <property type="match status" value="1"/>
</dbReference>
<dbReference type="InterPro" id="IPR050871">
    <property type="entry name" value="26S_Proteasome/COP9_Components"/>
</dbReference>
<gene>
    <name evidence="1" type="ORF">CVLEPA_LOCUS24561</name>
</gene>
<protein>
    <submittedName>
        <fullName evidence="1">Uncharacterized protein</fullName>
    </submittedName>
</protein>
<name>A0ABP0GJ93_CLALP</name>
<sequence length="141" mass="15452">MSPSDSKDFFRCDAFGRVCLTCDASTVDWSLLANSSSDSITSTDTILAVDVEEMATKDITDSPKMQAAPDRQSGILNAAEEKDWKTAYSYFYEAFEGYDSIESSKAVSSLKRKTCIEILGQLDRSNEVRGKGKSQSFNIGA</sequence>
<accession>A0ABP0GJ93</accession>
<organism evidence="1 2">
    <name type="scientific">Clavelina lepadiformis</name>
    <name type="common">Light-bulb sea squirt</name>
    <name type="synonym">Ascidia lepadiformis</name>
    <dbReference type="NCBI Taxonomy" id="159417"/>
    <lineage>
        <taxon>Eukaryota</taxon>
        <taxon>Metazoa</taxon>
        <taxon>Chordata</taxon>
        <taxon>Tunicata</taxon>
        <taxon>Ascidiacea</taxon>
        <taxon>Aplousobranchia</taxon>
        <taxon>Clavelinidae</taxon>
        <taxon>Clavelina</taxon>
    </lineage>
</organism>
<keyword evidence="2" id="KW-1185">Reference proteome</keyword>